<accession>A0ABR0N5J3</accession>
<feature type="domain" description="Reverse transcriptase" evidence="1">
    <location>
        <begin position="1"/>
        <end position="194"/>
    </location>
</feature>
<dbReference type="PANTHER" id="PTHR33116:SF86">
    <property type="entry name" value="REVERSE TRANSCRIPTASE DOMAIN-CONTAINING PROTEIN"/>
    <property type="match status" value="1"/>
</dbReference>
<evidence type="ECO:0000313" key="3">
    <source>
        <dbReference type="Proteomes" id="UP001358586"/>
    </source>
</evidence>
<name>A0ABR0N5J3_GOSAR</name>
<dbReference type="PROSITE" id="PS50878">
    <property type="entry name" value="RT_POL"/>
    <property type="match status" value="1"/>
</dbReference>
<keyword evidence="3" id="KW-1185">Reference proteome</keyword>
<gene>
    <name evidence="2" type="ORF">PVK06_040472</name>
</gene>
<dbReference type="SUPFAM" id="SSF56672">
    <property type="entry name" value="DNA/RNA polymerases"/>
    <property type="match status" value="1"/>
</dbReference>
<protein>
    <recommendedName>
        <fullName evidence="1">Reverse transcriptase domain-containing protein</fullName>
    </recommendedName>
</protein>
<comment type="caution">
    <text evidence="2">The sequence shown here is derived from an EMBL/GenBank/DDBJ whole genome shotgun (WGS) entry which is preliminary data.</text>
</comment>
<dbReference type="InterPro" id="IPR043502">
    <property type="entry name" value="DNA/RNA_pol_sf"/>
</dbReference>
<proteinExistence type="predicted"/>
<dbReference type="EMBL" id="JARKNE010000011">
    <property type="protein sequence ID" value="KAK5785851.1"/>
    <property type="molecule type" value="Genomic_DNA"/>
</dbReference>
<dbReference type="Pfam" id="PF00078">
    <property type="entry name" value="RVT_1"/>
    <property type="match status" value="1"/>
</dbReference>
<dbReference type="Proteomes" id="UP001358586">
    <property type="component" value="Chromosome 11"/>
</dbReference>
<sequence length="295" mass="33938">MKSKKKLQWMAIKIDLEKAYDRVRWDSVEASLNAVGIPSYLVKIIINVILSSFIHVLWNDVPTKKFRPVRGIRQGCLLSPYLFVFCMEWLGHRFHASFSSGEWSPIRLSHTRSNLSHLFFADDLVIFSQANLTHSGLFKNFLSNFFELSSQKVNVRKTNIFFSTGVNKSVRSKINDMLGFQEVNDLGHYLEISLFHKRVTNGIRNFLVERVRSRLSSWDAKRLSFAGRVTLAQSVLLAIPSYLMQSTLVPKGICDSTKELARQFIWEVAEGKRKLALVGWNKICQPKLHRGLGFR</sequence>
<dbReference type="PANTHER" id="PTHR33116">
    <property type="entry name" value="REVERSE TRANSCRIPTASE ZINC-BINDING DOMAIN-CONTAINING PROTEIN-RELATED-RELATED"/>
    <property type="match status" value="1"/>
</dbReference>
<reference evidence="2 3" key="1">
    <citation type="submission" date="2023-03" db="EMBL/GenBank/DDBJ databases">
        <title>WGS of Gossypium arboreum.</title>
        <authorList>
            <person name="Yu D."/>
        </authorList>
    </citation>
    <scope>NUCLEOTIDE SEQUENCE [LARGE SCALE GENOMIC DNA]</scope>
    <source>
        <tissue evidence="2">Leaf</tissue>
    </source>
</reference>
<dbReference type="InterPro" id="IPR000477">
    <property type="entry name" value="RT_dom"/>
</dbReference>
<organism evidence="2 3">
    <name type="scientific">Gossypium arboreum</name>
    <name type="common">Tree cotton</name>
    <name type="synonym">Gossypium nanking</name>
    <dbReference type="NCBI Taxonomy" id="29729"/>
    <lineage>
        <taxon>Eukaryota</taxon>
        <taxon>Viridiplantae</taxon>
        <taxon>Streptophyta</taxon>
        <taxon>Embryophyta</taxon>
        <taxon>Tracheophyta</taxon>
        <taxon>Spermatophyta</taxon>
        <taxon>Magnoliopsida</taxon>
        <taxon>eudicotyledons</taxon>
        <taxon>Gunneridae</taxon>
        <taxon>Pentapetalae</taxon>
        <taxon>rosids</taxon>
        <taxon>malvids</taxon>
        <taxon>Malvales</taxon>
        <taxon>Malvaceae</taxon>
        <taxon>Malvoideae</taxon>
        <taxon>Gossypium</taxon>
    </lineage>
</organism>
<evidence type="ECO:0000259" key="1">
    <source>
        <dbReference type="PROSITE" id="PS50878"/>
    </source>
</evidence>
<evidence type="ECO:0000313" key="2">
    <source>
        <dbReference type="EMBL" id="KAK5785851.1"/>
    </source>
</evidence>